<evidence type="ECO:0000256" key="6">
    <source>
        <dbReference type="ARBA" id="ARBA00022840"/>
    </source>
</evidence>
<protein>
    <recommendedName>
        <fullName evidence="8">tRNA(Ile)-lysidine synthase</fullName>
        <ecNumber evidence="8">6.3.4.19</ecNumber>
    </recommendedName>
    <alternativeName>
        <fullName evidence="8">tRNA(Ile)-2-lysyl-cytidine synthase</fullName>
    </alternativeName>
    <alternativeName>
        <fullName evidence="8">tRNA(Ile)-lysidine synthetase</fullName>
    </alternativeName>
</protein>
<evidence type="ECO:0000256" key="7">
    <source>
        <dbReference type="ARBA" id="ARBA00048539"/>
    </source>
</evidence>
<reference evidence="11 12" key="1">
    <citation type="submission" date="2019-02" db="EMBL/GenBank/DDBJ databases">
        <title>Deep-cultivation of Planctomycetes and their phenomic and genomic characterization uncovers novel biology.</title>
        <authorList>
            <person name="Wiegand S."/>
            <person name="Jogler M."/>
            <person name="Boedeker C."/>
            <person name="Pinto D."/>
            <person name="Vollmers J."/>
            <person name="Rivas-Marin E."/>
            <person name="Kohn T."/>
            <person name="Peeters S.H."/>
            <person name="Heuer A."/>
            <person name="Rast P."/>
            <person name="Oberbeckmann S."/>
            <person name="Bunk B."/>
            <person name="Jeske O."/>
            <person name="Meyerdierks A."/>
            <person name="Storesund J.E."/>
            <person name="Kallscheuer N."/>
            <person name="Luecker S."/>
            <person name="Lage O.M."/>
            <person name="Pohl T."/>
            <person name="Merkel B.J."/>
            <person name="Hornburger P."/>
            <person name="Mueller R.-W."/>
            <person name="Bruemmer F."/>
            <person name="Labrenz M."/>
            <person name="Spormann A.M."/>
            <person name="Op den Camp H."/>
            <person name="Overmann J."/>
            <person name="Amann R."/>
            <person name="Jetten M.S.M."/>
            <person name="Mascher T."/>
            <person name="Medema M.H."/>
            <person name="Devos D.P."/>
            <person name="Kaster A.-K."/>
            <person name="Ovreas L."/>
            <person name="Rohde M."/>
            <person name="Galperin M.Y."/>
            <person name="Jogler C."/>
        </authorList>
    </citation>
    <scope>NUCLEOTIDE SEQUENCE [LARGE SCALE GENOMIC DNA]</scope>
    <source>
        <strain evidence="11 12">Poly30</strain>
    </source>
</reference>
<dbReference type="NCBIfam" id="TIGR02433">
    <property type="entry name" value="lysidine_TilS_C"/>
    <property type="match status" value="1"/>
</dbReference>
<dbReference type="InterPro" id="IPR011063">
    <property type="entry name" value="TilS/TtcA_N"/>
</dbReference>
<feature type="region of interest" description="Disordered" evidence="9">
    <location>
        <begin position="346"/>
        <end position="365"/>
    </location>
</feature>
<dbReference type="EC" id="6.3.4.19" evidence="8"/>
<dbReference type="EMBL" id="CP036434">
    <property type="protein sequence ID" value="QDV07461.1"/>
    <property type="molecule type" value="Genomic_DNA"/>
</dbReference>
<dbReference type="GO" id="GO:0005524">
    <property type="term" value="F:ATP binding"/>
    <property type="evidence" value="ECO:0007669"/>
    <property type="project" value="UniProtKB-UniRule"/>
</dbReference>
<name>A0A518ETP0_9BACT</name>
<dbReference type="InterPro" id="IPR012795">
    <property type="entry name" value="tRNA_Ile_lys_synt_N"/>
</dbReference>
<dbReference type="GO" id="GO:0005737">
    <property type="term" value="C:cytoplasm"/>
    <property type="evidence" value="ECO:0007669"/>
    <property type="project" value="UniProtKB-SubCell"/>
</dbReference>
<dbReference type="PANTHER" id="PTHR43033:SF1">
    <property type="entry name" value="TRNA(ILE)-LYSIDINE SYNTHASE-RELATED"/>
    <property type="match status" value="1"/>
</dbReference>
<keyword evidence="3 8" id="KW-0436">Ligase</keyword>
<accession>A0A518ETP0</accession>
<keyword evidence="2 8" id="KW-0963">Cytoplasm</keyword>
<dbReference type="Pfam" id="PF01171">
    <property type="entry name" value="ATP_bind_3"/>
    <property type="match status" value="1"/>
</dbReference>
<evidence type="ECO:0000256" key="2">
    <source>
        <dbReference type="ARBA" id="ARBA00022490"/>
    </source>
</evidence>
<comment type="similarity">
    <text evidence="8">Belongs to the tRNA(Ile)-lysidine synthase family.</text>
</comment>
<evidence type="ECO:0000313" key="11">
    <source>
        <dbReference type="EMBL" id="QDV07461.1"/>
    </source>
</evidence>
<dbReference type="InterPro" id="IPR014729">
    <property type="entry name" value="Rossmann-like_a/b/a_fold"/>
</dbReference>
<dbReference type="Pfam" id="PF11734">
    <property type="entry name" value="TilS_C"/>
    <property type="match status" value="1"/>
</dbReference>
<gene>
    <name evidence="11" type="primary">tilS_1</name>
    <name evidence="8" type="synonym">tilS</name>
    <name evidence="11" type="ORF">Poly30_29860</name>
</gene>
<keyword evidence="12" id="KW-1185">Reference proteome</keyword>
<sequence length="552" mass="59177">MHTEGSNPDAFWSHRWSLLGRPLEVAPTTPVAIALSGGADSVYLATMIARSVPRPRALAIHVDHGLRGEESRTDAEFCARLCAKLGLPFARRMVEIDPEASDLEGRARQARYKALAEEAANAGISVILTGHHEDDAVETLLMRWMRGTDMQGLAGLRRETILGPGAFSAETERPLRVLRPLIGMRREEVRSALRQHGIEWREDLTNSSAAFSRNRVRSTVLPEIAAQCGDEGVENLRAFARAVESFEDELADRTAHITWDPVAHEAARRSASMPDLGGSIRRDRLGDLSPTLMKRALGRLIGEGTGQRPARHVLQNLAEDLTEGRTGRREIHEGWTVQLQSDALHLTPPSGLLSPGSGGSGGAAVAEPVAETRAAQKVSAPKVRTAERPSIDSELHPAALSTPEVVSAPKQASASGAAAPLAGSGLSLGIPGAVQLPDGRSIHATLLSSSAEFAPSVTSVEIDADGVGDLQVRFSQPGDRFRGLGAPGHKPLRRFLSDIGIPREERGNVPLVVSSATGEILWVAGVRVAEARKVQPSTKKRVKLTLEGVRER</sequence>
<dbReference type="PANTHER" id="PTHR43033">
    <property type="entry name" value="TRNA(ILE)-LYSIDINE SYNTHASE-RELATED"/>
    <property type="match status" value="1"/>
</dbReference>
<dbReference type="CDD" id="cd01992">
    <property type="entry name" value="TilS_N"/>
    <property type="match status" value="1"/>
</dbReference>
<feature type="binding site" evidence="8">
    <location>
        <begin position="36"/>
        <end position="41"/>
    </location>
    <ligand>
        <name>ATP</name>
        <dbReference type="ChEBI" id="CHEBI:30616"/>
    </ligand>
</feature>
<dbReference type="SUPFAM" id="SSF56037">
    <property type="entry name" value="PheT/TilS domain"/>
    <property type="match status" value="1"/>
</dbReference>
<dbReference type="AlphaFoldDB" id="A0A518ETP0"/>
<feature type="domain" description="Lysidine-tRNA(Ile) synthetase C-terminal" evidence="10">
    <location>
        <begin position="470"/>
        <end position="544"/>
    </location>
</feature>
<dbReference type="Gene3D" id="3.40.50.620">
    <property type="entry name" value="HUPs"/>
    <property type="match status" value="1"/>
</dbReference>
<feature type="region of interest" description="Disordered" evidence="9">
    <location>
        <begin position="372"/>
        <end position="398"/>
    </location>
</feature>
<keyword evidence="5 8" id="KW-0547">Nucleotide-binding</keyword>
<dbReference type="InterPro" id="IPR012094">
    <property type="entry name" value="tRNA_Ile_lys_synt"/>
</dbReference>
<evidence type="ECO:0000256" key="4">
    <source>
        <dbReference type="ARBA" id="ARBA00022694"/>
    </source>
</evidence>
<evidence type="ECO:0000256" key="1">
    <source>
        <dbReference type="ARBA" id="ARBA00004496"/>
    </source>
</evidence>
<evidence type="ECO:0000256" key="9">
    <source>
        <dbReference type="SAM" id="MobiDB-lite"/>
    </source>
</evidence>
<evidence type="ECO:0000256" key="3">
    <source>
        <dbReference type="ARBA" id="ARBA00022598"/>
    </source>
</evidence>
<proteinExistence type="inferred from homology"/>
<dbReference type="HAMAP" id="MF_01161">
    <property type="entry name" value="tRNA_Ile_lys_synt"/>
    <property type="match status" value="1"/>
</dbReference>
<dbReference type="GO" id="GO:0006400">
    <property type="term" value="P:tRNA modification"/>
    <property type="evidence" value="ECO:0007669"/>
    <property type="project" value="UniProtKB-UniRule"/>
</dbReference>
<evidence type="ECO:0000313" key="12">
    <source>
        <dbReference type="Proteomes" id="UP000320390"/>
    </source>
</evidence>
<feature type="compositionally biased region" description="Basic and acidic residues" evidence="9">
    <location>
        <begin position="384"/>
        <end position="395"/>
    </location>
</feature>
<evidence type="ECO:0000259" key="10">
    <source>
        <dbReference type="SMART" id="SM00977"/>
    </source>
</evidence>
<keyword evidence="6 8" id="KW-0067">ATP-binding</keyword>
<dbReference type="SMART" id="SM00977">
    <property type="entry name" value="TilS_C"/>
    <property type="match status" value="1"/>
</dbReference>
<evidence type="ECO:0000256" key="8">
    <source>
        <dbReference type="HAMAP-Rule" id="MF_01161"/>
    </source>
</evidence>
<comment type="catalytic activity">
    <reaction evidence="7 8">
        <text>cytidine(34) in tRNA(Ile2) + L-lysine + ATP = lysidine(34) in tRNA(Ile2) + AMP + diphosphate + H(+)</text>
        <dbReference type="Rhea" id="RHEA:43744"/>
        <dbReference type="Rhea" id="RHEA-COMP:10625"/>
        <dbReference type="Rhea" id="RHEA-COMP:10670"/>
        <dbReference type="ChEBI" id="CHEBI:15378"/>
        <dbReference type="ChEBI" id="CHEBI:30616"/>
        <dbReference type="ChEBI" id="CHEBI:32551"/>
        <dbReference type="ChEBI" id="CHEBI:33019"/>
        <dbReference type="ChEBI" id="CHEBI:82748"/>
        <dbReference type="ChEBI" id="CHEBI:83665"/>
        <dbReference type="ChEBI" id="CHEBI:456215"/>
        <dbReference type="EC" id="6.3.4.19"/>
    </reaction>
</comment>
<dbReference type="InterPro" id="IPR012796">
    <property type="entry name" value="Lysidine-tRNA-synth_C"/>
</dbReference>
<dbReference type="NCBIfam" id="TIGR02432">
    <property type="entry name" value="lysidine_TilS_N"/>
    <property type="match status" value="1"/>
</dbReference>
<comment type="domain">
    <text evidence="8">The N-terminal region contains the highly conserved SGGXDS motif, predicted to be a P-loop motif involved in ATP binding.</text>
</comment>
<dbReference type="RefSeq" id="WP_419190195.1">
    <property type="nucleotide sequence ID" value="NZ_CP036434.1"/>
</dbReference>
<dbReference type="GO" id="GO:0032267">
    <property type="term" value="F:tRNA(Ile)-lysidine synthase activity"/>
    <property type="evidence" value="ECO:0007669"/>
    <property type="project" value="UniProtKB-EC"/>
</dbReference>
<organism evidence="11 12">
    <name type="scientific">Saltatorellus ferox</name>
    <dbReference type="NCBI Taxonomy" id="2528018"/>
    <lineage>
        <taxon>Bacteria</taxon>
        <taxon>Pseudomonadati</taxon>
        <taxon>Planctomycetota</taxon>
        <taxon>Planctomycetia</taxon>
        <taxon>Planctomycetia incertae sedis</taxon>
        <taxon>Saltatorellus</taxon>
    </lineage>
</organism>
<evidence type="ECO:0000256" key="5">
    <source>
        <dbReference type="ARBA" id="ARBA00022741"/>
    </source>
</evidence>
<keyword evidence="4 8" id="KW-0819">tRNA processing</keyword>
<comment type="function">
    <text evidence="8">Ligates lysine onto the cytidine present at position 34 of the AUA codon-specific tRNA(Ile) that contains the anticodon CAU, in an ATP-dependent manner. Cytidine is converted to lysidine, thus changing the amino acid specificity of the tRNA from methionine to isoleucine.</text>
</comment>
<comment type="subcellular location">
    <subcellularLocation>
        <location evidence="1 8">Cytoplasm</location>
    </subcellularLocation>
</comment>
<dbReference type="SUPFAM" id="SSF52402">
    <property type="entry name" value="Adenine nucleotide alpha hydrolases-like"/>
    <property type="match status" value="1"/>
</dbReference>
<dbReference type="Proteomes" id="UP000320390">
    <property type="component" value="Chromosome"/>
</dbReference>